<dbReference type="GO" id="GO:0005829">
    <property type="term" value="C:cytosol"/>
    <property type="evidence" value="ECO:0007669"/>
    <property type="project" value="TreeGrafter"/>
</dbReference>
<dbReference type="Pfam" id="PF00285">
    <property type="entry name" value="Citrate_synt"/>
    <property type="match status" value="1"/>
</dbReference>
<dbReference type="SUPFAM" id="SSF48256">
    <property type="entry name" value="Citrate synthase"/>
    <property type="match status" value="1"/>
</dbReference>
<evidence type="ECO:0000256" key="3">
    <source>
        <dbReference type="ARBA" id="ARBA00012972"/>
    </source>
</evidence>
<accession>A0A9J6PJL2</accession>
<evidence type="ECO:0000256" key="2">
    <source>
        <dbReference type="ARBA" id="ARBA00010566"/>
    </source>
</evidence>
<comment type="similarity">
    <text evidence="2">Belongs to the citrate synthase family.</text>
</comment>
<dbReference type="InterPro" id="IPR002020">
    <property type="entry name" value="Citrate_synthase"/>
</dbReference>
<dbReference type="InterPro" id="IPR016143">
    <property type="entry name" value="Citrate_synth-like_sm_a-sub"/>
</dbReference>
<protein>
    <recommendedName>
        <fullName evidence="3">citrate synthase (unknown stereospecificity)</fullName>
        <ecNumber evidence="3">2.3.3.16</ecNumber>
    </recommendedName>
</protein>
<dbReference type="Proteomes" id="UP001055804">
    <property type="component" value="Unassembled WGS sequence"/>
</dbReference>
<reference evidence="5" key="1">
    <citation type="submission" date="2022-06" db="EMBL/GenBank/DDBJ databases">
        <title>Isolation and Genomics of Futiania mangrovii gen. nov., sp. nov., a Rare and Metabolically-versatile member in the Class Alphaproteobacteria.</title>
        <authorList>
            <person name="Liu L."/>
            <person name="Huang W.-C."/>
            <person name="Pan J."/>
            <person name="Li J."/>
            <person name="Huang Y."/>
            <person name="Du H."/>
            <person name="Liu Y."/>
            <person name="Li M."/>
        </authorList>
    </citation>
    <scope>NUCLEOTIDE SEQUENCE</scope>
    <source>
        <strain evidence="5">FT118</strain>
    </source>
</reference>
<dbReference type="CDD" id="cd06100">
    <property type="entry name" value="CCL_ACL-C"/>
    <property type="match status" value="1"/>
</dbReference>
<sequence>MAKETRRPQTNLCTYDEHSIHLRGVDLVDDMIGKMGFTEVFFRQFMNRAPSAAEVTVLDAILVTLMEHGLTPSAISARMIASSAPEALQAAIAAGILGVGSRFVGTIEDSALLLKELVDAPEGFEARAEAVIARYRAERKAVPGFGHHLHRPDDPRSIRLLALADELGLGGKYVTGIRDLSTILDRIAGKHLTINATGAIGALLCEIDVPPSIARGIAVVSRAAGLVAHIREEQEDPACRFIWDMAEHELSAPHKKG</sequence>
<dbReference type="GO" id="GO:0005975">
    <property type="term" value="P:carbohydrate metabolic process"/>
    <property type="evidence" value="ECO:0007669"/>
    <property type="project" value="TreeGrafter"/>
</dbReference>
<dbReference type="EMBL" id="JAMZFT010000002">
    <property type="protein sequence ID" value="MCP1336266.1"/>
    <property type="molecule type" value="Genomic_DNA"/>
</dbReference>
<dbReference type="AlphaFoldDB" id="A0A9J6PJL2"/>
<name>A0A9J6PJL2_9PROT</name>
<comment type="caution">
    <text evidence="5">The sequence shown here is derived from an EMBL/GenBank/DDBJ whole genome shotgun (WGS) entry which is preliminary data.</text>
</comment>
<dbReference type="GO" id="GO:0036440">
    <property type="term" value="F:citrate synthase activity"/>
    <property type="evidence" value="ECO:0007669"/>
    <property type="project" value="UniProtKB-EC"/>
</dbReference>
<dbReference type="EC" id="2.3.3.16" evidence="3"/>
<dbReference type="RefSeq" id="WP_269332233.1">
    <property type="nucleotide sequence ID" value="NZ_JAMZFT010000002.1"/>
</dbReference>
<dbReference type="GO" id="GO:0006099">
    <property type="term" value="P:tricarboxylic acid cycle"/>
    <property type="evidence" value="ECO:0007669"/>
    <property type="project" value="TreeGrafter"/>
</dbReference>
<organism evidence="5 6">
    <name type="scientific">Futiania mangrovi</name>
    <dbReference type="NCBI Taxonomy" id="2959716"/>
    <lineage>
        <taxon>Bacteria</taxon>
        <taxon>Pseudomonadati</taxon>
        <taxon>Pseudomonadota</taxon>
        <taxon>Alphaproteobacteria</taxon>
        <taxon>Futianiales</taxon>
        <taxon>Futianiaceae</taxon>
        <taxon>Futiania</taxon>
    </lineage>
</organism>
<evidence type="ECO:0000256" key="1">
    <source>
        <dbReference type="ARBA" id="ARBA00004751"/>
    </source>
</evidence>
<dbReference type="NCBIfam" id="NF004868">
    <property type="entry name" value="PRK06224.1-5"/>
    <property type="match status" value="1"/>
</dbReference>
<dbReference type="InterPro" id="IPR016142">
    <property type="entry name" value="Citrate_synth-like_lrg_a-sub"/>
</dbReference>
<keyword evidence="6" id="KW-1185">Reference proteome</keyword>
<gene>
    <name evidence="5" type="ORF">NJQ99_07605</name>
</gene>
<keyword evidence="5" id="KW-0456">Lyase</keyword>
<evidence type="ECO:0000313" key="6">
    <source>
        <dbReference type="Proteomes" id="UP001055804"/>
    </source>
</evidence>
<dbReference type="Gene3D" id="1.10.580.10">
    <property type="entry name" value="Citrate Synthase, domain 1"/>
    <property type="match status" value="1"/>
</dbReference>
<dbReference type="InterPro" id="IPR036969">
    <property type="entry name" value="Citrate_synthase_sf"/>
</dbReference>
<dbReference type="Gene3D" id="1.10.230.10">
    <property type="entry name" value="Cytochrome P450-Terp, domain 2"/>
    <property type="match status" value="1"/>
</dbReference>
<dbReference type="GO" id="GO:0016829">
    <property type="term" value="F:lyase activity"/>
    <property type="evidence" value="ECO:0007669"/>
    <property type="project" value="UniProtKB-KW"/>
</dbReference>
<dbReference type="PANTHER" id="PTHR11739">
    <property type="entry name" value="CITRATE SYNTHASE"/>
    <property type="match status" value="1"/>
</dbReference>
<keyword evidence="4" id="KW-0808">Transferase</keyword>
<evidence type="ECO:0000256" key="4">
    <source>
        <dbReference type="ARBA" id="ARBA00022679"/>
    </source>
</evidence>
<comment type="pathway">
    <text evidence="1">Carbohydrate metabolism; tricarboxylic acid cycle; isocitrate from oxaloacetate: step 1/2.</text>
</comment>
<proteinExistence type="inferred from homology"/>
<evidence type="ECO:0000313" key="5">
    <source>
        <dbReference type="EMBL" id="MCP1336266.1"/>
    </source>
</evidence>
<dbReference type="PANTHER" id="PTHR11739:SF4">
    <property type="entry name" value="CITRATE SYNTHASE, PEROXISOMAL"/>
    <property type="match status" value="1"/>
</dbReference>